<reference evidence="1" key="1">
    <citation type="journal article" date="2010" name="Science">
        <title>Plasticity of animal genome architecture unmasked by rapid evolution of a pelagic tunicate.</title>
        <authorList>
            <person name="Denoeud F."/>
            <person name="Henriet S."/>
            <person name="Mungpakdee S."/>
            <person name="Aury J.M."/>
            <person name="Da Silva C."/>
            <person name="Brinkmann H."/>
            <person name="Mikhaleva J."/>
            <person name="Olsen L.C."/>
            <person name="Jubin C."/>
            <person name="Canestro C."/>
            <person name="Bouquet J.M."/>
            <person name="Danks G."/>
            <person name="Poulain J."/>
            <person name="Campsteijn C."/>
            <person name="Adamski M."/>
            <person name="Cross I."/>
            <person name="Yadetie F."/>
            <person name="Muffato M."/>
            <person name="Louis A."/>
            <person name="Butcher S."/>
            <person name="Tsagkogeorga G."/>
            <person name="Konrad A."/>
            <person name="Singh S."/>
            <person name="Jensen M.F."/>
            <person name="Cong E.H."/>
            <person name="Eikeseth-Otteraa H."/>
            <person name="Noel B."/>
            <person name="Anthouard V."/>
            <person name="Porcel B.M."/>
            <person name="Kachouri-Lafond R."/>
            <person name="Nishino A."/>
            <person name="Ugolini M."/>
            <person name="Chourrout P."/>
            <person name="Nishida H."/>
            <person name="Aasland R."/>
            <person name="Huzurbazar S."/>
            <person name="Westhof E."/>
            <person name="Delsuc F."/>
            <person name="Lehrach H."/>
            <person name="Reinhardt R."/>
            <person name="Weissenbach J."/>
            <person name="Roy S.W."/>
            <person name="Artiguenave F."/>
            <person name="Postlethwait J.H."/>
            <person name="Manak J.R."/>
            <person name="Thompson E.M."/>
            <person name="Jaillon O."/>
            <person name="Du Pasquier L."/>
            <person name="Boudinot P."/>
            <person name="Liberles D.A."/>
            <person name="Volff J.N."/>
            <person name="Philippe H."/>
            <person name="Lenhard B."/>
            <person name="Roest Crollius H."/>
            <person name="Wincker P."/>
            <person name="Chourrout D."/>
        </authorList>
    </citation>
    <scope>NUCLEOTIDE SEQUENCE [LARGE SCALE GENOMIC DNA]</scope>
</reference>
<sequence length="35" mass="4282">MKADYLFISPWKREARSTYESRSAFQLLRNLTFRV</sequence>
<dbReference type="AlphaFoldDB" id="E4XFY3"/>
<name>E4XFY3_OIKDI</name>
<dbReference type="Proteomes" id="UP000001307">
    <property type="component" value="Unassembled WGS sequence"/>
</dbReference>
<keyword evidence="2" id="KW-1185">Reference proteome</keyword>
<dbReference type="EMBL" id="FN653046">
    <property type="protein sequence ID" value="CBY24523.1"/>
    <property type="molecule type" value="Genomic_DNA"/>
</dbReference>
<protein>
    <submittedName>
        <fullName evidence="1">Uncharacterized protein</fullName>
    </submittedName>
</protein>
<evidence type="ECO:0000313" key="2">
    <source>
        <dbReference type="Proteomes" id="UP000001307"/>
    </source>
</evidence>
<evidence type="ECO:0000313" key="1">
    <source>
        <dbReference type="EMBL" id="CBY24523.1"/>
    </source>
</evidence>
<proteinExistence type="predicted"/>
<gene>
    <name evidence="1" type="ORF">GSOID_T00010390001</name>
</gene>
<dbReference type="InParanoid" id="E4XFY3"/>
<accession>E4XFY3</accession>
<organism evidence="1">
    <name type="scientific">Oikopleura dioica</name>
    <name type="common">Tunicate</name>
    <dbReference type="NCBI Taxonomy" id="34765"/>
    <lineage>
        <taxon>Eukaryota</taxon>
        <taxon>Metazoa</taxon>
        <taxon>Chordata</taxon>
        <taxon>Tunicata</taxon>
        <taxon>Appendicularia</taxon>
        <taxon>Copelata</taxon>
        <taxon>Oikopleuridae</taxon>
        <taxon>Oikopleura</taxon>
    </lineage>
</organism>